<dbReference type="NCBIfam" id="TIGR00254">
    <property type="entry name" value="GGDEF"/>
    <property type="match status" value="1"/>
</dbReference>
<dbReference type="InterPro" id="IPR011006">
    <property type="entry name" value="CheY-like_superfamily"/>
</dbReference>
<keyword evidence="4" id="KW-0597">Phosphoprotein</keyword>
<dbReference type="FunFam" id="3.30.70.270:FF:000001">
    <property type="entry name" value="Diguanylate cyclase domain protein"/>
    <property type="match status" value="1"/>
</dbReference>
<dbReference type="InterPro" id="IPR043128">
    <property type="entry name" value="Rev_trsase/Diguanyl_cyclase"/>
</dbReference>
<evidence type="ECO:0000313" key="8">
    <source>
        <dbReference type="Proteomes" id="UP000192923"/>
    </source>
</evidence>
<gene>
    <name evidence="7" type="ORF">SAMN02949497_0248</name>
</gene>
<dbReference type="PROSITE" id="PS50110">
    <property type="entry name" value="RESPONSE_REGULATORY"/>
    <property type="match status" value="2"/>
</dbReference>
<comment type="catalytic activity">
    <reaction evidence="3">
        <text>2 GTP = 3',3'-c-di-GMP + 2 diphosphate</text>
        <dbReference type="Rhea" id="RHEA:24898"/>
        <dbReference type="ChEBI" id="CHEBI:33019"/>
        <dbReference type="ChEBI" id="CHEBI:37565"/>
        <dbReference type="ChEBI" id="CHEBI:58805"/>
        <dbReference type="EC" id="2.7.7.65"/>
    </reaction>
</comment>
<organism evidence="7 8">
    <name type="scientific">Methylomagnum ishizawai</name>
    <dbReference type="NCBI Taxonomy" id="1760988"/>
    <lineage>
        <taxon>Bacteria</taxon>
        <taxon>Pseudomonadati</taxon>
        <taxon>Pseudomonadota</taxon>
        <taxon>Gammaproteobacteria</taxon>
        <taxon>Methylococcales</taxon>
        <taxon>Methylococcaceae</taxon>
        <taxon>Methylomagnum</taxon>
    </lineage>
</organism>
<protein>
    <recommendedName>
        <fullName evidence="2">diguanylate cyclase</fullName>
        <ecNumber evidence="2">2.7.7.65</ecNumber>
    </recommendedName>
</protein>
<feature type="modified residue" description="4-aspartylphosphate" evidence="4">
    <location>
        <position position="63"/>
    </location>
</feature>
<dbReference type="CDD" id="cd19921">
    <property type="entry name" value="REC_1_GGDEF"/>
    <property type="match status" value="1"/>
</dbReference>
<evidence type="ECO:0000259" key="5">
    <source>
        <dbReference type="PROSITE" id="PS50110"/>
    </source>
</evidence>
<evidence type="ECO:0000313" key="7">
    <source>
        <dbReference type="EMBL" id="SMF97678.1"/>
    </source>
</evidence>
<dbReference type="AlphaFoldDB" id="A0A1Y6D415"/>
<keyword evidence="8" id="KW-1185">Reference proteome</keyword>
<comment type="cofactor">
    <cofactor evidence="1">
        <name>Mg(2+)</name>
        <dbReference type="ChEBI" id="CHEBI:18420"/>
    </cofactor>
</comment>
<dbReference type="EMBL" id="FXAM01000003">
    <property type="protein sequence ID" value="SMF97678.1"/>
    <property type="molecule type" value="Genomic_DNA"/>
</dbReference>
<dbReference type="PROSITE" id="PS50887">
    <property type="entry name" value="GGDEF"/>
    <property type="match status" value="1"/>
</dbReference>
<dbReference type="PANTHER" id="PTHR45138">
    <property type="entry name" value="REGULATORY COMPONENTS OF SENSORY TRANSDUCTION SYSTEM"/>
    <property type="match status" value="1"/>
</dbReference>
<evidence type="ECO:0000256" key="4">
    <source>
        <dbReference type="PROSITE-ProRule" id="PRU00169"/>
    </source>
</evidence>
<dbReference type="STRING" id="1760988.SAMN02949497_0248"/>
<dbReference type="SMART" id="SM00267">
    <property type="entry name" value="GGDEF"/>
    <property type="match status" value="1"/>
</dbReference>
<dbReference type="GO" id="GO:0005886">
    <property type="term" value="C:plasma membrane"/>
    <property type="evidence" value="ECO:0007669"/>
    <property type="project" value="TreeGrafter"/>
</dbReference>
<proteinExistence type="predicted"/>
<feature type="domain" description="Response regulatory" evidence="5">
    <location>
        <begin position="11"/>
        <end position="126"/>
    </location>
</feature>
<sequence length="424" mass="47783">MTAPDPGDKKTILVVEDSKMFSRILTNSIESEPAFRVVVAETQAQMIGLLESGRYEFFASLLDLNLPDAPDGEVIDQALAYAIPSIVFTGKFDDDLRDRLLSKGIVDYVVKEGPANVDYVVTLLKQLLRNTQLKVLVVDDSKTARLHLARLLNIYRFNVLEAENGEQALNVLDDNKDICLMITDFNMPKMDGFDLTKRVRNLYSKQDMAIIGMSTYGNNLLSAKFLKIGGSDFINKPFLEEEFFCRVNQNLDLLEYIKNLKFIASRDFLTGLYNRQHFFDVGEKLFSRAYRMQKATVVALTDIDYFKKINDTYGHDIGDLVLKKVGAMLKASFRATDLVARYGGEEFCFLLPNIEPGQAQGIFEAIRRKIESELLVLPGGEILQITTSIGVCSSLEPSLEEALSKADKMLYQAKRNGRNQVMLI</sequence>
<evidence type="ECO:0000259" key="6">
    <source>
        <dbReference type="PROSITE" id="PS50887"/>
    </source>
</evidence>
<dbReference type="Gene3D" id="3.30.70.270">
    <property type="match status" value="1"/>
</dbReference>
<dbReference type="Gene3D" id="3.40.50.2300">
    <property type="match status" value="2"/>
</dbReference>
<dbReference type="GO" id="GO:1902201">
    <property type="term" value="P:negative regulation of bacterial-type flagellum-dependent cell motility"/>
    <property type="evidence" value="ECO:0007669"/>
    <property type="project" value="TreeGrafter"/>
</dbReference>
<dbReference type="InterPro" id="IPR001789">
    <property type="entry name" value="Sig_transdc_resp-reg_receiver"/>
</dbReference>
<dbReference type="Pfam" id="PF00990">
    <property type="entry name" value="GGDEF"/>
    <property type="match status" value="1"/>
</dbReference>
<dbReference type="CDD" id="cd01949">
    <property type="entry name" value="GGDEF"/>
    <property type="match status" value="1"/>
</dbReference>
<feature type="modified residue" description="4-aspartylphosphate" evidence="4">
    <location>
        <position position="184"/>
    </location>
</feature>
<reference evidence="7 8" key="1">
    <citation type="submission" date="2016-12" db="EMBL/GenBank/DDBJ databases">
        <authorList>
            <person name="Song W.-J."/>
            <person name="Kurnit D.M."/>
        </authorList>
    </citation>
    <scope>NUCLEOTIDE SEQUENCE [LARGE SCALE GENOMIC DNA]</scope>
    <source>
        <strain evidence="7 8">175</strain>
    </source>
</reference>
<evidence type="ECO:0000256" key="2">
    <source>
        <dbReference type="ARBA" id="ARBA00012528"/>
    </source>
</evidence>
<dbReference type="SMART" id="SM00448">
    <property type="entry name" value="REC"/>
    <property type="match status" value="2"/>
</dbReference>
<dbReference type="InterPro" id="IPR050469">
    <property type="entry name" value="Diguanylate_Cyclase"/>
</dbReference>
<evidence type="ECO:0000256" key="3">
    <source>
        <dbReference type="ARBA" id="ARBA00034247"/>
    </source>
</evidence>
<dbReference type="SUPFAM" id="SSF52172">
    <property type="entry name" value="CheY-like"/>
    <property type="match status" value="2"/>
</dbReference>
<dbReference type="GO" id="GO:0000160">
    <property type="term" value="P:phosphorelay signal transduction system"/>
    <property type="evidence" value="ECO:0007669"/>
    <property type="project" value="InterPro"/>
</dbReference>
<name>A0A1Y6D415_9GAMM</name>
<dbReference type="SUPFAM" id="SSF55073">
    <property type="entry name" value="Nucleotide cyclase"/>
    <property type="match status" value="1"/>
</dbReference>
<dbReference type="EC" id="2.7.7.65" evidence="2"/>
<evidence type="ECO:0000256" key="1">
    <source>
        <dbReference type="ARBA" id="ARBA00001946"/>
    </source>
</evidence>
<dbReference type="InterPro" id="IPR000160">
    <property type="entry name" value="GGDEF_dom"/>
</dbReference>
<accession>A0A1Y6D415</accession>
<dbReference type="Pfam" id="PF00072">
    <property type="entry name" value="Response_reg"/>
    <property type="match status" value="2"/>
</dbReference>
<feature type="domain" description="Response regulatory" evidence="5">
    <location>
        <begin position="134"/>
        <end position="251"/>
    </location>
</feature>
<dbReference type="OrthoDB" id="9812260at2"/>
<dbReference type="GO" id="GO:0052621">
    <property type="term" value="F:diguanylate cyclase activity"/>
    <property type="evidence" value="ECO:0007669"/>
    <property type="project" value="UniProtKB-EC"/>
</dbReference>
<feature type="domain" description="GGDEF" evidence="6">
    <location>
        <begin position="294"/>
        <end position="424"/>
    </location>
</feature>
<dbReference type="RefSeq" id="WP_085216697.1">
    <property type="nucleotide sequence ID" value="NZ_FXAM01000003.1"/>
</dbReference>
<dbReference type="PANTHER" id="PTHR45138:SF9">
    <property type="entry name" value="DIGUANYLATE CYCLASE DGCM-RELATED"/>
    <property type="match status" value="1"/>
</dbReference>
<dbReference type="GO" id="GO:0043709">
    <property type="term" value="P:cell adhesion involved in single-species biofilm formation"/>
    <property type="evidence" value="ECO:0007669"/>
    <property type="project" value="TreeGrafter"/>
</dbReference>
<dbReference type="CDD" id="cd17544">
    <property type="entry name" value="REC_2_GGDEF"/>
    <property type="match status" value="1"/>
</dbReference>
<dbReference type="InterPro" id="IPR029787">
    <property type="entry name" value="Nucleotide_cyclase"/>
</dbReference>
<dbReference type="Proteomes" id="UP000192923">
    <property type="component" value="Unassembled WGS sequence"/>
</dbReference>